<name>A0A9P1GTZ4_9DINO</name>
<accession>A0A9P1GTZ4</accession>
<dbReference type="EMBL" id="CAMXCT010006832">
    <property type="protein sequence ID" value="CAI4020762.1"/>
    <property type="molecule type" value="Genomic_DNA"/>
</dbReference>
<dbReference type="EMBL" id="CAMXCT020006832">
    <property type="protein sequence ID" value="CAL1174137.1"/>
    <property type="molecule type" value="Genomic_DNA"/>
</dbReference>
<evidence type="ECO:0000313" key="1">
    <source>
        <dbReference type="EMBL" id="CAI4020762.1"/>
    </source>
</evidence>
<evidence type="ECO:0000313" key="2">
    <source>
        <dbReference type="EMBL" id="CAL4808074.1"/>
    </source>
</evidence>
<dbReference type="AlphaFoldDB" id="A0A9P1GTZ4"/>
<dbReference type="Proteomes" id="UP001152797">
    <property type="component" value="Unassembled WGS sequence"/>
</dbReference>
<dbReference type="EMBL" id="CAMXCT030006832">
    <property type="protein sequence ID" value="CAL4808074.1"/>
    <property type="molecule type" value="Genomic_DNA"/>
</dbReference>
<protein>
    <submittedName>
        <fullName evidence="1">Uncharacterized protein</fullName>
    </submittedName>
</protein>
<evidence type="ECO:0000313" key="3">
    <source>
        <dbReference type="Proteomes" id="UP001152797"/>
    </source>
</evidence>
<reference evidence="1" key="1">
    <citation type="submission" date="2022-10" db="EMBL/GenBank/DDBJ databases">
        <authorList>
            <person name="Chen Y."/>
            <person name="Dougan E. K."/>
            <person name="Chan C."/>
            <person name="Rhodes N."/>
            <person name="Thang M."/>
        </authorList>
    </citation>
    <scope>NUCLEOTIDE SEQUENCE</scope>
</reference>
<proteinExistence type="predicted"/>
<sequence>MEPPGQLVVLCGEKELLLFQPGPLGPLEDPEEALDFADTQQVQRLLAMASPWHVLLRRGDALLVPSGWRIAWRTLAASITLRQKITSRSNVLRASRCRARGRGVAPRCTAQCQRQVWASRVRITAVD</sequence>
<keyword evidence="3" id="KW-1185">Reference proteome</keyword>
<dbReference type="Gene3D" id="2.60.120.650">
    <property type="entry name" value="Cupin"/>
    <property type="match status" value="1"/>
</dbReference>
<dbReference type="SUPFAM" id="SSF51197">
    <property type="entry name" value="Clavaminate synthase-like"/>
    <property type="match status" value="1"/>
</dbReference>
<gene>
    <name evidence="1" type="ORF">C1SCF055_LOCUS45148</name>
</gene>
<comment type="caution">
    <text evidence="1">The sequence shown here is derived from an EMBL/GenBank/DDBJ whole genome shotgun (WGS) entry which is preliminary data.</text>
</comment>
<organism evidence="1">
    <name type="scientific">Cladocopium goreaui</name>
    <dbReference type="NCBI Taxonomy" id="2562237"/>
    <lineage>
        <taxon>Eukaryota</taxon>
        <taxon>Sar</taxon>
        <taxon>Alveolata</taxon>
        <taxon>Dinophyceae</taxon>
        <taxon>Suessiales</taxon>
        <taxon>Symbiodiniaceae</taxon>
        <taxon>Cladocopium</taxon>
    </lineage>
</organism>
<reference evidence="2 3" key="2">
    <citation type="submission" date="2024-05" db="EMBL/GenBank/DDBJ databases">
        <authorList>
            <person name="Chen Y."/>
            <person name="Shah S."/>
            <person name="Dougan E. K."/>
            <person name="Thang M."/>
            <person name="Chan C."/>
        </authorList>
    </citation>
    <scope>NUCLEOTIDE SEQUENCE [LARGE SCALE GENOMIC DNA]</scope>
</reference>